<evidence type="ECO:0000256" key="1">
    <source>
        <dbReference type="ARBA" id="ARBA00006479"/>
    </source>
</evidence>
<dbReference type="Gene3D" id="3.30.420.40">
    <property type="match status" value="2"/>
</dbReference>
<dbReference type="PANTHER" id="PTHR18964:SF169">
    <property type="entry name" value="N-ACETYLMANNOSAMINE KINASE"/>
    <property type="match status" value="1"/>
</dbReference>
<dbReference type="PANTHER" id="PTHR18964">
    <property type="entry name" value="ROK (REPRESSOR, ORF, KINASE) FAMILY"/>
    <property type="match status" value="1"/>
</dbReference>
<dbReference type="InterPro" id="IPR049874">
    <property type="entry name" value="ROK_cs"/>
</dbReference>
<dbReference type="InterPro" id="IPR043129">
    <property type="entry name" value="ATPase_NBD"/>
</dbReference>
<organism evidence="2 3">
    <name type="scientific">Frondihabitans sucicola</name>
    <dbReference type="NCBI Taxonomy" id="1268041"/>
    <lineage>
        <taxon>Bacteria</taxon>
        <taxon>Bacillati</taxon>
        <taxon>Actinomycetota</taxon>
        <taxon>Actinomycetes</taxon>
        <taxon>Micrococcales</taxon>
        <taxon>Microbacteriaceae</taxon>
        <taxon>Frondihabitans</taxon>
    </lineage>
</organism>
<proteinExistence type="inferred from homology"/>
<dbReference type="GO" id="GO:0016301">
    <property type="term" value="F:kinase activity"/>
    <property type="evidence" value="ECO:0007669"/>
    <property type="project" value="UniProtKB-KW"/>
</dbReference>
<accession>A0ABM8GI95</accession>
<dbReference type="RefSeq" id="WP_286344963.1">
    <property type="nucleotide sequence ID" value="NZ_AP027732.1"/>
</dbReference>
<evidence type="ECO:0000313" key="3">
    <source>
        <dbReference type="Proteomes" id="UP001321486"/>
    </source>
</evidence>
<sequence>MSSTDHLVSGDQRASPDALFAGVDIGGTTTQAVLCDADLTVLARADAATPARVSGEAMVRVAGDLVAGLADGRPLSGVGVGAAGVVDAVEGRILVASDSFTGWSGFPVTRILGDRLGAPTYLDNDVNAFLRGEVNTGAIAGASEALGITLGTGVGGALWLDGRLWDGPRGAAGEIGHIPGFSDDPCTCGGRGHLETLASGRSIARRYEERAGAFSGTDPITARVVGERAAEGDLVALGVLADAAAGVARGILITVGLLDVATVVVGGGVTHSWDLLGRLIRESLESQPPVSGAPIRLERAGLGADAVTLGSAARARFETLRVAP</sequence>
<protein>
    <submittedName>
        <fullName evidence="2">Sugar kinase</fullName>
    </submittedName>
</protein>
<keyword evidence="2" id="KW-0418">Kinase</keyword>
<name>A0ABM8GI95_9MICO</name>
<evidence type="ECO:0000313" key="2">
    <source>
        <dbReference type="EMBL" id="BDZ47890.1"/>
    </source>
</evidence>
<dbReference type="SUPFAM" id="SSF53067">
    <property type="entry name" value="Actin-like ATPase domain"/>
    <property type="match status" value="1"/>
</dbReference>
<dbReference type="Pfam" id="PF00480">
    <property type="entry name" value="ROK"/>
    <property type="match status" value="1"/>
</dbReference>
<gene>
    <name evidence="2" type="ORF">GCM10025867_01310</name>
</gene>
<dbReference type="Proteomes" id="UP001321486">
    <property type="component" value="Chromosome"/>
</dbReference>
<keyword evidence="2" id="KW-0808">Transferase</keyword>
<reference evidence="3" key="1">
    <citation type="journal article" date="2019" name="Int. J. Syst. Evol. Microbiol.">
        <title>The Global Catalogue of Microorganisms (GCM) 10K type strain sequencing project: providing services to taxonomists for standard genome sequencing and annotation.</title>
        <authorList>
            <consortium name="The Broad Institute Genomics Platform"/>
            <consortium name="The Broad Institute Genome Sequencing Center for Infectious Disease"/>
            <person name="Wu L."/>
            <person name="Ma J."/>
        </authorList>
    </citation>
    <scope>NUCLEOTIDE SEQUENCE [LARGE SCALE GENOMIC DNA]</scope>
    <source>
        <strain evidence="3">NBRC 108728</strain>
    </source>
</reference>
<dbReference type="EMBL" id="AP027732">
    <property type="protein sequence ID" value="BDZ47890.1"/>
    <property type="molecule type" value="Genomic_DNA"/>
</dbReference>
<dbReference type="PROSITE" id="PS01125">
    <property type="entry name" value="ROK"/>
    <property type="match status" value="1"/>
</dbReference>
<dbReference type="InterPro" id="IPR000600">
    <property type="entry name" value="ROK"/>
</dbReference>
<keyword evidence="3" id="KW-1185">Reference proteome</keyword>
<comment type="similarity">
    <text evidence="1">Belongs to the ROK (NagC/XylR) family.</text>
</comment>